<dbReference type="GO" id="GO:0035251">
    <property type="term" value="F:UDP-glucosyltransferase activity"/>
    <property type="evidence" value="ECO:0007669"/>
    <property type="project" value="TreeGrafter"/>
</dbReference>
<keyword evidence="6" id="KW-1185">Reference proteome</keyword>
<evidence type="ECO:0000256" key="2">
    <source>
        <dbReference type="ARBA" id="ARBA00022676"/>
    </source>
</evidence>
<dbReference type="CDD" id="cd03784">
    <property type="entry name" value="GT1_Gtf-like"/>
    <property type="match status" value="1"/>
</dbReference>
<evidence type="ECO:0000313" key="6">
    <source>
        <dbReference type="Proteomes" id="UP000797356"/>
    </source>
</evidence>
<dbReference type="InterPro" id="IPR058980">
    <property type="entry name" value="Glyco_transf_N"/>
</dbReference>
<dbReference type="Pfam" id="PF26168">
    <property type="entry name" value="Glyco_transf_N"/>
    <property type="match status" value="1"/>
</dbReference>
<keyword evidence="3" id="KW-0808">Transferase</keyword>
<organism evidence="5 6">
    <name type="scientific">Cocos nucifera</name>
    <name type="common">Coconut palm</name>
    <dbReference type="NCBI Taxonomy" id="13894"/>
    <lineage>
        <taxon>Eukaryota</taxon>
        <taxon>Viridiplantae</taxon>
        <taxon>Streptophyta</taxon>
        <taxon>Embryophyta</taxon>
        <taxon>Tracheophyta</taxon>
        <taxon>Spermatophyta</taxon>
        <taxon>Magnoliopsida</taxon>
        <taxon>Liliopsida</taxon>
        <taxon>Arecaceae</taxon>
        <taxon>Arecoideae</taxon>
        <taxon>Cocoseae</taxon>
        <taxon>Attaleinae</taxon>
        <taxon>Cocos</taxon>
    </lineage>
</organism>
<name>A0A8K0IKP4_COCNU</name>
<keyword evidence="2" id="KW-0328">Glycosyltransferase</keyword>
<reference evidence="5" key="1">
    <citation type="journal article" date="2017" name="Gigascience">
        <title>The genome draft of coconut (Cocos nucifera).</title>
        <authorList>
            <person name="Xiao Y."/>
            <person name="Xu P."/>
            <person name="Fan H."/>
            <person name="Baudouin L."/>
            <person name="Xia W."/>
            <person name="Bocs S."/>
            <person name="Xu J."/>
            <person name="Li Q."/>
            <person name="Guo A."/>
            <person name="Zhou L."/>
            <person name="Li J."/>
            <person name="Wu Y."/>
            <person name="Ma Z."/>
            <person name="Armero A."/>
            <person name="Issali A.E."/>
            <person name="Liu N."/>
            <person name="Peng M."/>
            <person name="Yang Y."/>
        </authorList>
    </citation>
    <scope>NUCLEOTIDE SEQUENCE</scope>
    <source>
        <tissue evidence="5">Spear leaf of Hainan Tall coconut</tissue>
    </source>
</reference>
<dbReference type="Proteomes" id="UP000797356">
    <property type="component" value="Chromosome 9"/>
</dbReference>
<evidence type="ECO:0000259" key="4">
    <source>
        <dbReference type="Pfam" id="PF26168"/>
    </source>
</evidence>
<dbReference type="FunFam" id="3.40.50.2000:FF:000071">
    <property type="entry name" value="Glycosyltransferase"/>
    <property type="match status" value="1"/>
</dbReference>
<dbReference type="PANTHER" id="PTHR48047:SF168">
    <property type="entry name" value="GLYCOSYLTRANSFERASE"/>
    <property type="match status" value="1"/>
</dbReference>
<evidence type="ECO:0000256" key="3">
    <source>
        <dbReference type="ARBA" id="ARBA00022679"/>
    </source>
</evidence>
<feature type="domain" description="Glycosyltransferase N-terminal" evidence="4">
    <location>
        <begin position="6"/>
        <end position="245"/>
    </location>
</feature>
<dbReference type="SUPFAM" id="SSF53756">
    <property type="entry name" value="UDP-Glycosyltransferase/glycogen phosphorylase"/>
    <property type="match status" value="1"/>
</dbReference>
<reference evidence="5" key="2">
    <citation type="submission" date="2019-07" db="EMBL/GenBank/DDBJ databases">
        <authorList>
            <person name="Yang Y."/>
            <person name="Bocs S."/>
            <person name="Baudouin L."/>
        </authorList>
    </citation>
    <scope>NUCLEOTIDE SEQUENCE</scope>
    <source>
        <tissue evidence="5">Spear leaf of Hainan Tall coconut</tissue>
    </source>
</reference>
<dbReference type="EMBL" id="CM017880">
    <property type="protein sequence ID" value="KAG1361181.1"/>
    <property type="molecule type" value="Genomic_DNA"/>
</dbReference>
<dbReference type="InterPro" id="IPR002213">
    <property type="entry name" value="UDP_glucos_trans"/>
</dbReference>
<dbReference type="Gene3D" id="3.40.50.2000">
    <property type="entry name" value="Glycogen Phosphorylase B"/>
    <property type="match status" value="2"/>
</dbReference>
<sequence length="392" mass="42681">MGNLHFVLIPWLGQGHMIPMVDIARLLAEHGVTVSIITTPVNAARIQSTIDRISASGLPLHFLTLRFPAAEFGLPEGCENLDSLPSRDLVPNFFQATKHLRGPLLQHVRSGSSLPPSCMIIGIGHPWAHEVARELGVPRVAFHGYSCLSLLTIHYLHHYNTHETMPSMSDSFILPGLPHRIEMTRWKLPRQFHVHVPYPEIYKEARDADATADAVIVNSFDELEPGYTECVEKATGKKAWTIGPVCLQNKERSDMAERGNKSSVDKEQCLNWLDSQKPKSVVYVSFGSMGKFPSLQLREIGAGLLASNRPFIWVIKGGGEAIGGGGEMVGGKDRREGGFEVSFDQGVGAAGDDPVAPGGGRVCDSLWVELDAGGSVRRCADGNLAALRRAVP</sequence>
<comment type="caution">
    <text evidence="5">The sequence shown here is derived from an EMBL/GenBank/DDBJ whole genome shotgun (WGS) entry which is preliminary data.</text>
</comment>
<dbReference type="PANTHER" id="PTHR48047">
    <property type="entry name" value="GLYCOSYLTRANSFERASE"/>
    <property type="match status" value="1"/>
</dbReference>
<gene>
    <name evidence="5" type="ORF">COCNU_09G006440</name>
</gene>
<evidence type="ECO:0000313" key="5">
    <source>
        <dbReference type="EMBL" id="KAG1361181.1"/>
    </source>
</evidence>
<proteinExistence type="inferred from homology"/>
<protein>
    <submittedName>
        <fullName evidence="5">Putative UDP-glycosyltransferase 73C2</fullName>
    </submittedName>
</protein>
<dbReference type="OrthoDB" id="5835829at2759"/>
<accession>A0A8K0IKP4</accession>
<evidence type="ECO:0000256" key="1">
    <source>
        <dbReference type="ARBA" id="ARBA00009995"/>
    </source>
</evidence>
<comment type="similarity">
    <text evidence="1">Belongs to the UDP-glycosyltransferase family.</text>
</comment>
<dbReference type="AlphaFoldDB" id="A0A8K0IKP4"/>